<dbReference type="InterPro" id="IPR007656">
    <property type="entry name" value="GTD-bd"/>
</dbReference>
<protein>
    <recommendedName>
        <fullName evidence="7">GTD-binding domain-containing protein</fullName>
    </recommendedName>
</protein>
<comment type="subcellular location">
    <subcellularLocation>
        <location evidence="1">Membrane</location>
        <topology evidence="1">Single-pass membrane protein</topology>
    </subcellularLocation>
</comment>
<dbReference type="GO" id="GO:0016020">
    <property type="term" value="C:membrane"/>
    <property type="evidence" value="ECO:0007669"/>
    <property type="project" value="UniProtKB-SubCell"/>
</dbReference>
<accession>A0A7I8JCY8</accession>
<proteinExistence type="predicted"/>
<dbReference type="Pfam" id="PF04576">
    <property type="entry name" value="Zein-binding"/>
    <property type="match status" value="1"/>
</dbReference>
<feature type="compositionally biased region" description="Basic and acidic residues" evidence="6">
    <location>
        <begin position="567"/>
        <end position="584"/>
    </location>
</feature>
<feature type="domain" description="GTD-binding" evidence="7">
    <location>
        <begin position="384"/>
        <end position="487"/>
    </location>
</feature>
<feature type="compositionally biased region" description="Basic and acidic residues" evidence="6">
    <location>
        <begin position="483"/>
        <end position="492"/>
    </location>
</feature>
<evidence type="ECO:0000259" key="7">
    <source>
        <dbReference type="PROSITE" id="PS51775"/>
    </source>
</evidence>
<dbReference type="PROSITE" id="PS51775">
    <property type="entry name" value="GTD_BINDING"/>
    <property type="match status" value="1"/>
</dbReference>
<evidence type="ECO:0000256" key="6">
    <source>
        <dbReference type="SAM" id="MobiDB-lite"/>
    </source>
</evidence>
<keyword evidence="3" id="KW-1133">Transmembrane helix</keyword>
<keyword evidence="4" id="KW-0472">Membrane</keyword>
<organism evidence="8">
    <name type="scientific">Spirodela intermedia</name>
    <name type="common">Intermediate duckweed</name>
    <dbReference type="NCBI Taxonomy" id="51605"/>
    <lineage>
        <taxon>Eukaryota</taxon>
        <taxon>Viridiplantae</taxon>
        <taxon>Streptophyta</taxon>
        <taxon>Embryophyta</taxon>
        <taxon>Tracheophyta</taxon>
        <taxon>Spermatophyta</taxon>
        <taxon>Magnoliopsida</taxon>
        <taxon>Liliopsida</taxon>
        <taxon>Araceae</taxon>
        <taxon>Lemnoideae</taxon>
        <taxon>Spirodela</taxon>
    </lineage>
</organism>
<gene>
    <name evidence="8" type="ORF">SI7747_10013645</name>
</gene>
<feature type="coiled-coil region" evidence="5">
    <location>
        <begin position="640"/>
        <end position="674"/>
    </location>
</feature>
<feature type="compositionally biased region" description="Polar residues" evidence="6">
    <location>
        <begin position="602"/>
        <end position="614"/>
    </location>
</feature>
<keyword evidence="9" id="KW-1185">Reference proteome</keyword>
<evidence type="ECO:0000313" key="9">
    <source>
        <dbReference type="Proteomes" id="UP001189122"/>
    </source>
</evidence>
<dbReference type="Proteomes" id="UP001189122">
    <property type="component" value="Unassembled WGS sequence"/>
</dbReference>
<feature type="region of interest" description="Disordered" evidence="6">
    <location>
        <begin position="73"/>
        <end position="151"/>
    </location>
</feature>
<evidence type="ECO:0000256" key="1">
    <source>
        <dbReference type="ARBA" id="ARBA00004167"/>
    </source>
</evidence>
<dbReference type="AlphaFoldDB" id="A0A7I8JCY8"/>
<dbReference type="EMBL" id="LR743597">
    <property type="protein sequence ID" value="CAA2627996.1"/>
    <property type="molecule type" value="Genomic_DNA"/>
</dbReference>
<evidence type="ECO:0000256" key="3">
    <source>
        <dbReference type="ARBA" id="ARBA00022989"/>
    </source>
</evidence>
<dbReference type="InterPro" id="IPR039306">
    <property type="entry name" value="MYOB"/>
</dbReference>
<feature type="region of interest" description="Disordered" evidence="6">
    <location>
        <begin position="545"/>
        <end position="614"/>
    </location>
</feature>
<dbReference type="GO" id="GO:0080115">
    <property type="term" value="F:myosin XI tail binding"/>
    <property type="evidence" value="ECO:0007669"/>
    <property type="project" value="UniProtKB-ARBA"/>
</dbReference>
<feature type="coiled-coil region" evidence="5">
    <location>
        <begin position="418"/>
        <end position="445"/>
    </location>
</feature>
<feature type="compositionally biased region" description="Acidic residues" evidence="6">
    <location>
        <begin position="112"/>
        <end position="124"/>
    </location>
</feature>
<evidence type="ECO:0000313" key="8">
    <source>
        <dbReference type="EMBL" id="CAA2627996.1"/>
    </source>
</evidence>
<dbReference type="EMBL" id="CACRZD030000010">
    <property type="protein sequence ID" value="CAA6667252.1"/>
    <property type="molecule type" value="Genomic_DNA"/>
</dbReference>
<evidence type="ECO:0000256" key="2">
    <source>
        <dbReference type="ARBA" id="ARBA00022692"/>
    </source>
</evidence>
<dbReference type="PANTHER" id="PTHR31448">
    <property type="entry name" value="MYOSIN-BINDING PROTEIN 2"/>
    <property type="match status" value="1"/>
</dbReference>
<keyword evidence="2" id="KW-0812">Transmembrane</keyword>
<name>A0A7I8JCY8_SPIIN</name>
<feature type="region of interest" description="Disordered" evidence="6">
    <location>
        <begin position="464"/>
        <end position="527"/>
    </location>
</feature>
<sequence>MLQRGCPALGPSSPWWGKWREPLTIQRDYPQILILTGILVFNVQRSLQSELIFSEINELGVASSVLAGHHLPYHGDGSTKKKEKASGSPVSSRIGDHLPHIGYTEVKVTSDSESEMLPSDDDDGGATVGTNDVEEGVSSQSPQVEDVLSRSLEDDVVSEKQMHTVPLSPEHSCLIPMEESEVLKHEEGALLVRRADPTHGLEELNWTLIGEKDHSSLQLKPTSESTVSKVPEVEVGRIIHGPSPWKGIVEAANDSNPTGTESIHVPSAKDPGSSMLNHMDLNDAYKMAIGSSMNQGSPRDSHGVSEELRLLMSHISASRGPEISWGEMSPSPRVYGQGEDLKVFDASVAIVQRNLSRKFSIERNESSTESLDGGSIISEIEGESPVDRLKRQIDFDWKSMTLLYKELEEERNASAIAANQAMAMITRLQEEKASMQMEALQYQRMMEEQSEYDQEALQRLNDALTKRKDEPLPPKVTDNSEQTEGKSVDMELFKASNGEKTLECSGKDSRDVEGDERATPMTSTFSFDDEKQYISECLRRLEKKLRSSNNDPHVDASGSNVGEDEGVGERHDTEQGHWDEKIQKDSNSGENVLCEQDESSFPGESSQTSGPTLANVNDISKLREFDNGSAQSSVIQRIDLSSFENEVLHLNERLKTLEADRSFLEHIVNSLRNESGAVQFVQEIACHLRELRRIGVRRRDQTMV</sequence>
<reference evidence="8 9" key="1">
    <citation type="submission" date="2019-12" db="EMBL/GenBank/DDBJ databases">
        <authorList>
            <person name="Scholz U."/>
            <person name="Mascher M."/>
            <person name="Fiebig A."/>
        </authorList>
    </citation>
    <scope>NUCLEOTIDE SEQUENCE</scope>
</reference>
<dbReference type="PANTHER" id="PTHR31448:SF32">
    <property type="entry name" value="MYOSIN-BINDING PROTEIN 1"/>
    <property type="match status" value="1"/>
</dbReference>
<evidence type="ECO:0000256" key="5">
    <source>
        <dbReference type="SAM" id="Coils"/>
    </source>
</evidence>
<evidence type="ECO:0000256" key="4">
    <source>
        <dbReference type="ARBA" id="ARBA00023136"/>
    </source>
</evidence>
<keyword evidence="5" id="KW-0175">Coiled coil</keyword>
<feature type="compositionally biased region" description="Basic and acidic residues" evidence="6">
    <location>
        <begin position="500"/>
        <end position="518"/>
    </location>
</feature>